<dbReference type="InterPro" id="IPR023614">
    <property type="entry name" value="Porin_dom_sf"/>
</dbReference>
<protein>
    <submittedName>
        <fullName evidence="2">Uncharacterized protein DUF481</fullName>
    </submittedName>
</protein>
<dbReference type="SUPFAM" id="SSF56935">
    <property type="entry name" value="Porins"/>
    <property type="match status" value="1"/>
</dbReference>
<evidence type="ECO:0000256" key="1">
    <source>
        <dbReference type="SAM" id="SignalP"/>
    </source>
</evidence>
<dbReference type="RefSeq" id="WP_083969518.1">
    <property type="nucleotide sequence ID" value="NZ_JAKVIY010000025.1"/>
</dbReference>
<gene>
    <name evidence="2" type="ORF">EV679_2779</name>
</gene>
<name>A0A4Q7MJ09_9BURK</name>
<proteinExistence type="predicted"/>
<organism evidence="2 3">
    <name type="scientific">Kerstersia gyiorum</name>
    <dbReference type="NCBI Taxonomy" id="206506"/>
    <lineage>
        <taxon>Bacteria</taxon>
        <taxon>Pseudomonadati</taxon>
        <taxon>Pseudomonadota</taxon>
        <taxon>Betaproteobacteria</taxon>
        <taxon>Burkholderiales</taxon>
        <taxon>Alcaligenaceae</taxon>
        <taxon>Kerstersia</taxon>
    </lineage>
</organism>
<evidence type="ECO:0000313" key="3">
    <source>
        <dbReference type="Proteomes" id="UP000292039"/>
    </source>
</evidence>
<feature type="signal peptide" evidence="1">
    <location>
        <begin position="1"/>
        <end position="28"/>
    </location>
</feature>
<reference evidence="2 3" key="1">
    <citation type="submission" date="2019-02" db="EMBL/GenBank/DDBJ databases">
        <title>Genomic Encyclopedia of Type Strains, Phase IV (KMG-IV): sequencing the most valuable type-strain genomes for metagenomic binning, comparative biology and taxonomic classification.</title>
        <authorList>
            <person name="Goeker M."/>
        </authorList>
    </citation>
    <scope>NUCLEOTIDE SEQUENCE [LARGE SCALE GENOMIC DNA]</scope>
    <source>
        <strain evidence="2 3">DSM 16618</strain>
    </source>
</reference>
<dbReference type="EMBL" id="SGWZ01000004">
    <property type="protein sequence ID" value="RZS67553.1"/>
    <property type="molecule type" value="Genomic_DNA"/>
</dbReference>
<comment type="caution">
    <text evidence="2">The sequence shown here is derived from an EMBL/GenBank/DDBJ whole genome shotgun (WGS) entry which is preliminary data.</text>
</comment>
<dbReference type="AlphaFoldDB" id="A0A4Q7MJ09"/>
<sequence>MDVAAIGANICMRGSAALFLGLACTVSAADTVLLDNGDRLSGTVQLLDAGTLLLKTSYAGEIRIGWKHVVQIETDDPLVLRAPGLPDGYQARLAATQGQGVVQVVPAPGEAAVAPLAMAQVERLVRPHPVLRDWVFQGSLDLALDANHAASSNENWAVTLQSTWRRYNWRHGLKADYTRKSQDSVVGTHNYMALYTLDRFVTEKLFVQGRLRHRHDFIDDPARDQSIAIGPGYQFWDNELGALSVSALVSHTRYRYHDAARIHFQSLGVSWDYSRYFGGKQWQLFSHGEVYQALSNDAEQNMDMSLGMRYSLTQWLSLYAKASYTNVTAKGQDNSSERKYSVGLSTRW</sequence>
<dbReference type="Proteomes" id="UP000292039">
    <property type="component" value="Unassembled WGS sequence"/>
</dbReference>
<evidence type="ECO:0000313" key="2">
    <source>
        <dbReference type="EMBL" id="RZS67553.1"/>
    </source>
</evidence>
<accession>A0A4Q7MJ09</accession>
<dbReference type="OrthoDB" id="9806250at2"/>
<dbReference type="Pfam" id="PF04338">
    <property type="entry name" value="DUF481"/>
    <property type="match status" value="1"/>
</dbReference>
<feature type="chain" id="PRO_5030098142" evidence="1">
    <location>
        <begin position="29"/>
        <end position="348"/>
    </location>
</feature>
<dbReference type="Gene3D" id="2.40.160.10">
    <property type="entry name" value="Porin"/>
    <property type="match status" value="1"/>
</dbReference>
<dbReference type="InterPro" id="IPR007433">
    <property type="entry name" value="DUF481"/>
</dbReference>
<keyword evidence="1" id="KW-0732">Signal</keyword>